<dbReference type="SUPFAM" id="SSF88659">
    <property type="entry name" value="Sigma3 and sigma4 domains of RNA polymerase sigma factors"/>
    <property type="match status" value="1"/>
</dbReference>
<dbReference type="AlphaFoldDB" id="A0A0F5JHG3"/>
<accession>A0A0F5JHG3</accession>
<dbReference type="GO" id="GO:0016987">
    <property type="term" value="F:sigma factor activity"/>
    <property type="evidence" value="ECO:0007669"/>
    <property type="project" value="UniProtKB-KW"/>
</dbReference>
<dbReference type="InterPro" id="IPR036388">
    <property type="entry name" value="WH-like_DNA-bd_sf"/>
</dbReference>
<evidence type="ECO:0000313" key="7">
    <source>
        <dbReference type="EMBL" id="KKB57168.1"/>
    </source>
</evidence>
<keyword evidence="2" id="KW-0805">Transcription regulation</keyword>
<dbReference type="GO" id="GO:0003677">
    <property type="term" value="F:DNA binding"/>
    <property type="evidence" value="ECO:0007669"/>
    <property type="project" value="InterPro"/>
</dbReference>
<dbReference type="PANTHER" id="PTHR43133:SF46">
    <property type="entry name" value="RNA POLYMERASE SIGMA-70 FACTOR ECF SUBFAMILY"/>
    <property type="match status" value="1"/>
</dbReference>
<reference evidence="7 8" key="1">
    <citation type="submission" date="2013-04" db="EMBL/GenBank/DDBJ databases">
        <title>The Genome Sequence of Parabacteroides goldsteinii DSM 19448.</title>
        <authorList>
            <consortium name="The Broad Institute Genomics Platform"/>
            <person name="Earl A."/>
            <person name="Ward D."/>
            <person name="Feldgarden M."/>
            <person name="Gevers D."/>
            <person name="Martens E."/>
            <person name="Sakamoto M."/>
            <person name="Benno Y."/>
            <person name="Song Y."/>
            <person name="Liu C."/>
            <person name="Lee J."/>
            <person name="Bolanos M."/>
            <person name="Vaisanen M.L."/>
            <person name="Finegold S.M."/>
            <person name="Walker B."/>
            <person name="Young S."/>
            <person name="Zeng Q."/>
            <person name="Gargeya S."/>
            <person name="Fitzgerald M."/>
            <person name="Haas B."/>
            <person name="Abouelleil A."/>
            <person name="Allen A.W."/>
            <person name="Alvarado L."/>
            <person name="Arachchi H.M."/>
            <person name="Berlin A.M."/>
            <person name="Chapman S.B."/>
            <person name="Gainer-Dewar J."/>
            <person name="Goldberg J."/>
            <person name="Griggs A."/>
            <person name="Gujja S."/>
            <person name="Hansen M."/>
            <person name="Howarth C."/>
            <person name="Imamovic A."/>
            <person name="Ireland A."/>
            <person name="Larimer J."/>
            <person name="McCowan C."/>
            <person name="Murphy C."/>
            <person name="Pearson M."/>
            <person name="Poon T.W."/>
            <person name="Priest M."/>
            <person name="Roberts A."/>
            <person name="Saif S."/>
            <person name="Shea T."/>
            <person name="Sisk P."/>
            <person name="Sykes S."/>
            <person name="Wortman J."/>
            <person name="Nusbaum C."/>
            <person name="Birren B."/>
        </authorList>
    </citation>
    <scope>NUCLEOTIDE SEQUENCE [LARGE SCALE GENOMIC DNA]</scope>
    <source>
        <strain evidence="7 8">DSM 19448</strain>
    </source>
</reference>
<dbReference type="HOGENOM" id="CLU_047691_4_1_10"/>
<dbReference type="SUPFAM" id="SSF88946">
    <property type="entry name" value="Sigma2 domain of RNA polymerase sigma factors"/>
    <property type="match status" value="1"/>
</dbReference>
<comment type="caution">
    <text evidence="7">The sequence shown here is derived from an EMBL/GenBank/DDBJ whole genome shotgun (WGS) entry which is preliminary data.</text>
</comment>
<dbReference type="Gene3D" id="1.10.1740.10">
    <property type="match status" value="1"/>
</dbReference>
<dbReference type="InterPro" id="IPR007627">
    <property type="entry name" value="RNA_pol_sigma70_r2"/>
</dbReference>
<comment type="similarity">
    <text evidence="1">Belongs to the sigma-70 factor family. ECF subfamily.</text>
</comment>
<evidence type="ECO:0000259" key="5">
    <source>
        <dbReference type="Pfam" id="PF04542"/>
    </source>
</evidence>
<dbReference type="PATRIC" id="fig|927665.4.peg.1859"/>
<evidence type="ECO:0000256" key="4">
    <source>
        <dbReference type="ARBA" id="ARBA00023163"/>
    </source>
</evidence>
<dbReference type="Gene3D" id="1.10.10.10">
    <property type="entry name" value="Winged helix-like DNA-binding domain superfamily/Winged helix DNA-binding domain"/>
    <property type="match status" value="1"/>
</dbReference>
<dbReference type="NCBIfam" id="TIGR02937">
    <property type="entry name" value="sigma70-ECF"/>
    <property type="match status" value="1"/>
</dbReference>
<dbReference type="EMBL" id="AQHV01000010">
    <property type="protein sequence ID" value="KKB57168.1"/>
    <property type="molecule type" value="Genomic_DNA"/>
</dbReference>
<name>A0A0F5JHG3_9BACT</name>
<organism evidence="7 8">
    <name type="scientific">Parabacteroides goldsteinii DSM 19448 = WAL 12034</name>
    <dbReference type="NCBI Taxonomy" id="927665"/>
    <lineage>
        <taxon>Bacteria</taxon>
        <taxon>Pseudomonadati</taxon>
        <taxon>Bacteroidota</taxon>
        <taxon>Bacteroidia</taxon>
        <taxon>Bacteroidales</taxon>
        <taxon>Tannerellaceae</taxon>
        <taxon>Parabacteroides</taxon>
    </lineage>
</organism>
<dbReference type="InterPro" id="IPR013325">
    <property type="entry name" value="RNA_pol_sigma_r2"/>
</dbReference>
<evidence type="ECO:0000313" key="8">
    <source>
        <dbReference type="Proteomes" id="UP000033047"/>
    </source>
</evidence>
<dbReference type="NCBIfam" id="TIGR02985">
    <property type="entry name" value="Sig70_bacteroi1"/>
    <property type="match status" value="1"/>
</dbReference>
<feature type="domain" description="RNA polymerase sigma-70 region 2" evidence="5">
    <location>
        <begin position="23"/>
        <end position="82"/>
    </location>
</feature>
<dbReference type="Pfam" id="PF04542">
    <property type="entry name" value="Sigma70_r2"/>
    <property type="match status" value="1"/>
</dbReference>
<dbReference type="STRING" id="927665.HMPREF1535_01821"/>
<dbReference type="GO" id="GO:0006352">
    <property type="term" value="P:DNA-templated transcription initiation"/>
    <property type="evidence" value="ECO:0007669"/>
    <property type="project" value="InterPro"/>
</dbReference>
<dbReference type="CDD" id="cd06171">
    <property type="entry name" value="Sigma70_r4"/>
    <property type="match status" value="1"/>
</dbReference>
<dbReference type="PANTHER" id="PTHR43133">
    <property type="entry name" value="RNA POLYMERASE ECF-TYPE SIGMA FACTO"/>
    <property type="match status" value="1"/>
</dbReference>
<evidence type="ECO:0000256" key="2">
    <source>
        <dbReference type="ARBA" id="ARBA00023015"/>
    </source>
</evidence>
<dbReference type="Pfam" id="PF08281">
    <property type="entry name" value="Sigma70_r4_2"/>
    <property type="match status" value="1"/>
</dbReference>
<proteinExistence type="inferred from homology"/>
<keyword evidence="4" id="KW-0804">Transcription</keyword>
<evidence type="ECO:0000256" key="3">
    <source>
        <dbReference type="ARBA" id="ARBA00023082"/>
    </source>
</evidence>
<evidence type="ECO:0000256" key="1">
    <source>
        <dbReference type="ARBA" id="ARBA00010641"/>
    </source>
</evidence>
<sequence length="186" mass="21791">MDSELLYRLKEGDRDAFNTVYWRYSPKVYNTVLYLLNDADLAEDVVQELFLTIWEKRGNILPELNFEAYISTIARNLAYKYVEEALHRNLPVEEIRDAKLVSSSEEDAIEADSLREYIFNVISSFPEMRRKVFIMSRFENLSHAEIAKRLSLSERTVEAHIYQALKELRKVLGNKAVAFILIYLSL</sequence>
<evidence type="ECO:0000259" key="6">
    <source>
        <dbReference type="Pfam" id="PF08281"/>
    </source>
</evidence>
<protein>
    <submittedName>
        <fullName evidence="7">RNA polymerase sigma-70 factor</fullName>
    </submittedName>
</protein>
<dbReference type="InterPro" id="IPR039425">
    <property type="entry name" value="RNA_pol_sigma-70-like"/>
</dbReference>
<dbReference type="RefSeq" id="WP_010801118.1">
    <property type="nucleotide sequence ID" value="NZ_KQ033912.1"/>
</dbReference>
<gene>
    <name evidence="7" type="ORF">HMPREF1535_01821</name>
</gene>
<feature type="domain" description="RNA polymerase sigma factor 70 region 4 type 2" evidence="6">
    <location>
        <begin position="119"/>
        <end position="168"/>
    </location>
</feature>
<dbReference type="Proteomes" id="UP000033047">
    <property type="component" value="Unassembled WGS sequence"/>
</dbReference>
<dbReference type="InterPro" id="IPR013249">
    <property type="entry name" value="RNA_pol_sigma70_r4_t2"/>
</dbReference>
<dbReference type="InterPro" id="IPR014284">
    <property type="entry name" value="RNA_pol_sigma-70_dom"/>
</dbReference>
<dbReference type="InterPro" id="IPR014327">
    <property type="entry name" value="RNA_pol_sigma70_bacteroid"/>
</dbReference>
<dbReference type="InterPro" id="IPR013324">
    <property type="entry name" value="RNA_pol_sigma_r3/r4-like"/>
</dbReference>
<keyword evidence="3" id="KW-0731">Sigma factor</keyword>